<keyword evidence="4 5" id="KW-0472">Membrane</keyword>
<keyword evidence="2 5" id="KW-0812">Transmembrane</keyword>
<dbReference type="AlphaFoldDB" id="A0A1V3WMS4"/>
<protein>
    <submittedName>
        <fullName evidence="7">Putative major facilitator transporter</fullName>
    </submittedName>
</protein>
<dbReference type="SUPFAM" id="SSF103473">
    <property type="entry name" value="MFS general substrate transporter"/>
    <property type="match status" value="1"/>
</dbReference>
<dbReference type="GO" id="GO:0022857">
    <property type="term" value="F:transmembrane transporter activity"/>
    <property type="evidence" value="ECO:0007669"/>
    <property type="project" value="InterPro"/>
</dbReference>
<evidence type="ECO:0000256" key="3">
    <source>
        <dbReference type="ARBA" id="ARBA00022989"/>
    </source>
</evidence>
<dbReference type="InterPro" id="IPR020846">
    <property type="entry name" value="MFS_dom"/>
</dbReference>
<dbReference type="GO" id="GO:0005886">
    <property type="term" value="C:plasma membrane"/>
    <property type="evidence" value="ECO:0007669"/>
    <property type="project" value="UniProtKB-SubCell"/>
</dbReference>
<evidence type="ECO:0000313" key="7">
    <source>
        <dbReference type="EMBL" id="OOK68122.1"/>
    </source>
</evidence>
<feature type="domain" description="Major facilitator superfamily (MFS) profile" evidence="6">
    <location>
        <begin position="1"/>
        <end position="112"/>
    </location>
</feature>
<dbReference type="Proteomes" id="UP000188532">
    <property type="component" value="Unassembled WGS sequence"/>
</dbReference>
<evidence type="ECO:0000313" key="8">
    <source>
        <dbReference type="Proteomes" id="UP000188532"/>
    </source>
</evidence>
<feature type="transmembrane region" description="Helical" evidence="5">
    <location>
        <begin position="26"/>
        <end position="48"/>
    </location>
</feature>
<dbReference type="Gene3D" id="1.20.1250.20">
    <property type="entry name" value="MFS general substrate transporter like domains"/>
    <property type="match status" value="1"/>
</dbReference>
<feature type="transmembrane region" description="Helical" evidence="5">
    <location>
        <begin position="60"/>
        <end position="79"/>
    </location>
</feature>
<dbReference type="EMBL" id="MVBN01000008">
    <property type="protein sequence ID" value="OOK68122.1"/>
    <property type="molecule type" value="Genomic_DNA"/>
</dbReference>
<comment type="caution">
    <text evidence="7">The sequence shown here is derived from an EMBL/GenBank/DDBJ whole genome shotgun (WGS) entry which is preliminary data.</text>
</comment>
<sequence>MVWGASVIADSGVFATSLSDIAPKNLVGTALTAQTAIGFLLTVVAIHLVPLAAQLVGWRYAFLVLAPGPAIGAAAMSALRVHHLTKEKPHDYQHDSQHADGRADCRALAHHR</sequence>
<evidence type="ECO:0000256" key="2">
    <source>
        <dbReference type="ARBA" id="ARBA00022692"/>
    </source>
</evidence>
<name>A0A1V3WMS4_MYCKA</name>
<evidence type="ECO:0000256" key="5">
    <source>
        <dbReference type="SAM" id="Phobius"/>
    </source>
</evidence>
<organism evidence="7 8">
    <name type="scientific">Mycobacterium kansasii</name>
    <dbReference type="NCBI Taxonomy" id="1768"/>
    <lineage>
        <taxon>Bacteria</taxon>
        <taxon>Bacillati</taxon>
        <taxon>Actinomycetota</taxon>
        <taxon>Actinomycetes</taxon>
        <taxon>Mycobacteriales</taxon>
        <taxon>Mycobacteriaceae</taxon>
        <taxon>Mycobacterium</taxon>
    </lineage>
</organism>
<evidence type="ECO:0000259" key="6">
    <source>
        <dbReference type="PROSITE" id="PS50850"/>
    </source>
</evidence>
<comment type="subcellular location">
    <subcellularLocation>
        <location evidence="1">Cell membrane</location>
        <topology evidence="1">Multi-pass membrane protein</topology>
    </subcellularLocation>
</comment>
<keyword evidence="3 5" id="KW-1133">Transmembrane helix</keyword>
<accession>A0A1V3WMS4</accession>
<proteinExistence type="predicted"/>
<dbReference type="PROSITE" id="PS50850">
    <property type="entry name" value="MFS"/>
    <property type="match status" value="1"/>
</dbReference>
<evidence type="ECO:0000256" key="1">
    <source>
        <dbReference type="ARBA" id="ARBA00004651"/>
    </source>
</evidence>
<reference evidence="7 8" key="1">
    <citation type="submission" date="2017-02" db="EMBL/GenBank/DDBJ databases">
        <title>Complete genome sequences of Mycobacterium kansasii strains isolated from rhesus macaques.</title>
        <authorList>
            <person name="Panda A."/>
            <person name="Nagaraj S."/>
            <person name="Zhao X."/>
            <person name="Tettelin H."/>
            <person name="Detolla L.J."/>
        </authorList>
    </citation>
    <scope>NUCLEOTIDE SEQUENCE [LARGE SCALE GENOMIC DNA]</scope>
    <source>
        <strain evidence="7 8">11-3469</strain>
    </source>
</reference>
<dbReference type="InterPro" id="IPR036259">
    <property type="entry name" value="MFS_trans_sf"/>
</dbReference>
<gene>
    <name evidence="7" type="ORF">BZL29_6921</name>
</gene>
<evidence type="ECO:0000256" key="4">
    <source>
        <dbReference type="ARBA" id="ARBA00023136"/>
    </source>
</evidence>